<dbReference type="RefSeq" id="WP_220588914.1">
    <property type="nucleotide sequence ID" value="NZ_RKLQ01000002.1"/>
</dbReference>
<dbReference type="AlphaFoldDB" id="A0A8J7YK06"/>
<dbReference type="Proteomes" id="UP000783863">
    <property type="component" value="Unassembled WGS sequence"/>
</dbReference>
<dbReference type="CDD" id="cd02972">
    <property type="entry name" value="DsbA_family"/>
    <property type="match status" value="1"/>
</dbReference>
<evidence type="ECO:0000313" key="5">
    <source>
        <dbReference type="Proteomes" id="UP000783863"/>
    </source>
</evidence>
<protein>
    <submittedName>
        <fullName evidence="4">DsbA family protein</fullName>
    </submittedName>
</protein>
<dbReference type="SUPFAM" id="SSF52833">
    <property type="entry name" value="Thioredoxin-like"/>
    <property type="match status" value="1"/>
</dbReference>
<dbReference type="InterPro" id="IPR012336">
    <property type="entry name" value="Thioredoxin-like_fold"/>
</dbReference>
<dbReference type="EMBL" id="RKLQ01000002">
    <property type="protein sequence ID" value="MBX0304711.1"/>
    <property type="molecule type" value="Genomic_DNA"/>
</dbReference>
<comment type="similarity">
    <text evidence="1">Belongs to the glutaredoxin family.</text>
</comment>
<organism evidence="4 5">
    <name type="scientific">Haloarcula salinisoli</name>
    <dbReference type="NCBI Taxonomy" id="2487746"/>
    <lineage>
        <taxon>Archaea</taxon>
        <taxon>Methanobacteriati</taxon>
        <taxon>Methanobacteriota</taxon>
        <taxon>Stenosarchaea group</taxon>
        <taxon>Halobacteria</taxon>
        <taxon>Halobacteriales</taxon>
        <taxon>Haloarculaceae</taxon>
        <taxon>Haloarcula</taxon>
    </lineage>
</organism>
<keyword evidence="5" id="KW-1185">Reference proteome</keyword>
<dbReference type="PROSITE" id="PS51257">
    <property type="entry name" value="PROKAR_LIPOPROTEIN"/>
    <property type="match status" value="1"/>
</dbReference>
<feature type="domain" description="Thioredoxin-like fold" evidence="3">
    <location>
        <begin position="59"/>
        <end position="196"/>
    </location>
</feature>
<keyword evidence="2" id="KW-0813">Transport</keyword>
<gene>
    <name evidence="4" type="ORF">EGD98_13625</name>
</gene>
<accession>A0A8J7YK06</accession>
<evidence type="ECO:0000313" key="4">
    <source>
        <dbReference type="EMBL" id="MBX0304711.1"/>
    </source>
</evidence>
<dbReference type="InterPro" id="IPR036249">
    <property type="entry name" value="Thioredoxin-like_sf"/>
</dbReference>
<keyword evidence="2" id="KW-0249">Electron transport</keyword>
<proteinExistence type="inferred from homology"/>
<dbReference type="Pfam" id="PF13462">
    <property type="entry name" value="Thioredoxin_4"/>
    <property type="match status" value="1"/>
</dbReference>
<reference evidence="4" key="1">
    <citation type="submission" date="2021-06" db="EMBL/GenBank/DDBJ databases">
        <title>Halomicroarcula sp. F24A a new haloarchaeum isolated from saline soil.</title>
        <authorList>
            <person name="Duran-Viseras A."/>
            <person name="Sanchez-Porro C."/>
            <person name="Ventosa A."/>
        </authorList>
    </citation>
    <scope>NUCLEOTIDE SEQUENCE</scope>
    <source>
        <strain evidence="4">F24A</strain>
    </source>
</reference>
<evidence type="ECO:0000256" key="2">
    <source>
        <dbReference type="ARBA" id="ARBA00022982"/>
    </source>
</evidence>
<evidence type="ECO:0000256" key="1">
    <source>
        <dbReference type="ARBA" id="ARBA00007787"/>
    </source>
</evidence>
<dbReference type="Gene3D" id="3.40.30.10">
    <property type="entry name" value="Glutaredoxin"/>
    <property type="match status" value="1"/>
</dbReference>
<evidence type="ECO:0000259" key="3">
    <source>
        <dbReference type="Pfam" id="PF13462"/>
    </source>
</evidence>
<sequence length="223" mass="23766">MNRRRYLTLAGAGVVGSLAGCGGSSGSGPNGSNGGQSIDDHPAAANLEAQPRQGDLGGNVVLAFEDPSCTQCRRFHENAVPKIEENIVDAGEGAYVVRTYPIIYPWGKPATQALESAFARSEGAFWALFNHYFAEQGQFNDDNVLDRTEQFLTNSTDIDGSSVVADARNEAHDDAVQADITAAEDAELPQQTPIVLLFRDGQFATRANGSVSYDLIANALEVN</sequence>
<comment type="caution">
    <text evidence="4">The sequence shown here is derived from an EMBL/GenBank/DDBJ whole genome shotgun (WGS) entry which is preliminary data.</text>
</comment>
<name>A0A8J7YK06_9EURY</name>